<dbReference type="SUPFAM" id="SSF53098">
    <property type="entry name" value="Ribonuclease H-like"/>
    <property type="match status" value="1"/>
</dbReference>
<proteinExistence type="predicted"/>
<dbReference type="AlphaFoldDB" id="A0A7C5QFP4"/>
<dbReference type="Pfam" id="PF09376">
    <property type="entry name" value="NurA"/>
    <property type="match status" value="1"/>
</dbReference>
<sequence length="327" mass="37227">MPRLGRYRFSFDTWRIVSLEEEHLEESGDIGDPDIEGVPWKPIEGKPWEGVSVVFVDGVRRTENLIYIEDERGNFWEGAFVSVAAGALLMKQGRTNTAQDSLREFLLRRFLFVRGEVDIGEDRLTFELDPVRIEFRVESVEGEISLYVNKAMADLELAVAERSYRRLKPDLILTDGTVHYSAAVKKLPFVGYVKKHRRMYIPAERTHILRELSVGQRTPLVLIHSQPTMDSRESSALDKLTWYVRIGGEEGVSGIARLEISAGVGVEKAREIADATAWLVPLFASTEFTDRRAPHNLLPIKHLENALRRRLGSQTLIRRTIASQLSR</sequence>
<dbReference type="InterPro" id="IPR012337">
    <property type="entry name" value="RNaseH-like_sf"/>
</dbReference>
<feature type="domain" description="NurA" evidence="1">
    <location>
        <begin position="119"/>
        <end position="301"/>
    </location>
</feature>
<reference evidence="2" key="1">
    <citation type="journal article" date="2020" name="mSystems">
        <title>Genome- and Community-Level Interaction Insights into Carbon Utilization and Element Cycling Functions of Hydrothermarchaeota in Hydrothermal Sediment.</title>
        <authorList>
            <person name="Zhou Z."/>
            <person name="Liu Y."/>
            <person name="Xu W."/>
            <person name="Pan J."/>
            <person name="Luo Z.H."/>
            <person name="Li M."/>
        </authorList>
    </citation>
    <scope>NUCLEOTIDE SEQUENCE [LARGE SCALE GENOMIC DNA]</scope>
    <source>
        <strain evidence="2">HyVt-501</strain>
    </source>
</reference>
<accession>A0A7C5QFP4</accession>
<organism evidence="2">
    <name type="scientific">Aquifex aeolicus</name>
    <dbReference type="NCBI Taxonomy" id="63363"/>
    <lineage>
        <taxon>Bacteria</taxon>
        <taxon>Pseudomonadati</taxon>
        <taxon>Aquificota</taxon>
        <taxon>Aquificia</taxon>
        <taxon>Aquificales</taxon>
        <taxon>Aquificaceae</taxon>
        <taxon>Aquifex</taxon>
    </lineage>
</organism>
<protein>
    <recommendedName>
        <fullName evidence="1">NurA domain-containing protein</fullName>
    </recommendedName>
</protein>
<dbReference type="EMBL" id="DRNB01000325">
    <property type="protein sequence ID" value="HHJ64961.1"/>
    <property type="molecule type" value="Genomic_DNA"/>
</dbReference>
<comment type="caution">
    <text evidence="2">The sequence shown here is derived from an EMBL/GenBank/DDBJ whole genome shotgun (WGS) entry which is preliminary data.</text>
</comment>
<evidence type="ECO:0000313" key="2">
    <source>
        <dbReference type="EMBL" id="HHJ64961.1"/>
    </source>
</evidence>
<gene>
    <name evidence="2" type="ORF">ENJ61_08665</name>
</gene>
<name>A0A7C5QFP4_AQUAO</name>
<dbReference type="Proteomes" id="UP000885792">
    <property type="component" value="Unassembled WGS sequence"/>
</dbReference>
<dbReference type="InterPro" id="IPR018977">
    <property type="entry name" value="NurA_domain"/>
</dbReference>
<evidence type="ECO:0000259" key="1">
    <source>
        <dbReference type="Pfam" id="PF09376"/>
    </source>
</evidence>